<dbReference type="CDD" id="cd04186">
    <property type="entry name" value="GT_2_like_c"/>
    <property type="match status" value="1"/>
</dbReference>
<dbReference type="Gene3D" id="3.90.550.10">
    <property type="entry name" value="Spore Coat Polysaccharide Biosynthesis Protein SpsA, Chain A"/>
    <property type="match status" value="2"/>
</dbReference>
<sequence>MWTSLKQKFPRLFAKPIVANNNKQHLKALNHWIPAVILPGRQTVATASGSHPIPLREAVCLCWQLIPLQNKVTRIHLRFGTYGRQNTCHLLLRINGKPVLRFSCAHILDNDYTEVLFPRPFFCMAGQLLNFELSAPDASPENHLALWCTPKPAVYAAGALLDREQGLCATNSTWGDTPIALLPGVFIRTRWMPEKGVIMALRLRFGTYGRINDCQISVQIGHVQIQVDGKTLEDNAWFTIELPEPLVCAPGKPVDIVVYCADANLAQQRVVALWCVRQPPAFADVDEFKAIVLPEVKKPKISVLLPLRGWNTDIYHCLRSLLSPLENSQNPAIEILLIKQANPHPGIAHLLSCLQGHVQLLEVPEQDSLIAAWQIAAEHAKGEMLLLMQPAAQWLENSFSALLETAQQYPEAALICPKLLNRNGYLYSNGGQLLQDASIFQMESCEDATHPDYNQPRRVQACEADAILLRAADWRQLGGLDSHYACASYAVQDLLMRLAKQGRHSRYCPSAELVLRQPLRQQEKDCDKDRQYFQQHWTALLNGQPQPLRLLALQQRLQLPMEYSPQVSIIIPVYNKVLYTFNCLLSLIECDPEIRKEVILIDNASSDETRLLCENLQGAFKIIHNAENKGFVEACNQGAAQAKGEYLVFLNNDTQVRPGWLAALLAGQQQDNVGITGAKLLYPDGRLQEAGGRVFKDGSAQNYGRAQDPENPEYNQDRQVDYCSGAALMISRSLWKQLGGFDTRYIPAYYEDTDLCFSARAAGYQVLYCHRAEVIHYEGVTAGTDTATGYKKWQAINQQKFRKKWAASETLLSN</sequence>
<gene>
    <name evidence="2" type="primary">wbbL_4</name>
    <name evidence="2" type="ORF">MBHS_04353</name>
</gene>
<dbReference type="EMBL" id="FMSV02000549">
    <property type="protein sequence ID" value="SEH08461.1"/>
    <property type="molecule type" value="Genomic_DNA"/>
</dbReference>
<evidence type="ECO:0000313" key="3">
    <source>
        <dbReference type="Proteomes" id="UP000236724"/>
    </source>
</evidence>
<accession>A0A1H6FGB8</accession>
<dbReference type="GO" id="GO:0102096">
    <property type="term" value="F:decaprenyl-N-acetyl-alpha-D-glucosaminyl-pyrophosphate:dTDP-alpha-L-rhamnose rhamnosyltransferase activity"/>
    <property type="evidence" value="ECO:0007669"/>
    <property type="project" value="UniProtKB-EC"/>
</dbReference>
<dbReference type="EC" id="2.4.1.289" evidence="2"/>
<dbReference type="SUPFAM" id="SSF53448">
    <property type="entry name" value="Nucleotide-diphospho-sugar transferases"/>
    <property type="match status" value="2"/>
</dbReference>
<evidence type="ECO:0000259" key="1">
    <source>
        <dbReference type="Pfam" id="PF00535"/>
    </source>
</evidence>
<proteinExistence type="predicted"/>
<dbReference type="Pfam" id="PF00535">
    <property type="entry name" value="Glycos_transf_2"/>
    <property type="match status" value="1"/>
</dbReference>
<organism evidence="2 3">
    <name type="scientific">Candidatus Venteria ishoeyi</name>
    <dbReference type="NCBI Taxonomy" id="1899563"/>
    <lineage>
        <taxon>Bacteria</taxon>
        <taxon>Pseudomonadati</taxon>
        <taxon>Pseudomonadota</taxon>
        <taxon>Gammaproteobacteria</taxon>
        <taxon>Thiotrichales</taxon>
        <taxon>Thiotrichaceae</taxon>
        <taxon>Venteria</taxon>
    </lineage>
</organism>
<dbReference type="InterPro" id="IPR029044">
    <property type="entry name" value="Nucleotide-diphossugar_trans"/>
</dbReference>
<dbReference type="PANTHER" id="PTHR43179">
    <property type="entry name" value="RHAMNOSYLTRANSFERASE WBBL"/>
    <property type="match status" value="1"/>
</dbReference>
<evidence type="ECO:0000313" key="2">
    <source>
        <dbReference type="EMBL" id="SEH08461.1"/>
    </source>
</evidence>
<keyword evidence="2" id="KW-0328">Glycosyltransferase</keyword>
<feature type="domain" description="Glycosyltransferase 2-like" evidence="1">
    <location>
        <begin position="568"/>
        <end position="703"/>
    </location>
</feature>
<name>A0A1H6FGB8_9GAMM</name>
<dbReference type="Proteomes" id="UP000236724">
    <property type="component" value="Unassembled WGS sequence"/>
</dbReference>
<dbReference type="InterPro" id="IPR001173">
    <property type="entry name" value="Glyco_trans_2-like"/>
</dbReference>
<dbReference type="RefSeq" id="WP_103922003.1">
    <property type="nucleotide sequence ID" value="NZ_FMSV02000549.1"/>
</dbReference>
<reference evidence="2 3" key="1">
    <citation type="submission" date="2016-10" db="EMBL/GenBank/DDBJ databases">
        <authorList>
            <person name="de Groot N.N."/>
        </authorList>
    </citation>
    <scope>NUCLEOTIDE SEQUENCE [LARGE SCALE GENOMIC DNA]</scope>
    <source>
        <strain evidence="2">MBHS1</strain>
    </source>
</reference>
<dbReference type="AlphaFoldDB" id="A0A1H6FGB8"/>
<protein>
    <submittedName>
        <fullName evidence="2">N-acetylglucosaminyl-diphospho-decaprenol L-rhamnosyltransferase</fullName>
        <ecNumber evidence="2">2.4.1.289</ecNumber>
    </submittedName>
</protein>
<dbReference type="PANTHER" id="PTHR43179:SF7">
    <property type="entry name" value="RHAMNOSYLTRANSFERASE WBBL"/>
    <property type="match status" value="1"/>
</dbReference>
<keyword evidence="2" id="KW-0808">Transferase</keyword>
<dbReference type="OrthoDB" id="9771846at2"/>
<keyword evidence="3" id="KW-1185">Reference proteome</keyword>